<dbReference type="PANTHER" id="PTHR42904:SF8">
    <property type="entry name" value="NAD(+) DIPHOSPHATASE"/>
    <property type="match status" value="1"/>
</dbReference>
<dbReference type="EC" id="3.6.1.22" evidence="3"/>
<keyword evidence="5" id="KW-0378">Hydrolase</keyword>
<dbReference type="SUPFAM" id="SSF55811">
    <property type="entry name" value="Nudix"/>
    <property type="match status" value="1"/>
</dbReference>
<keyword evidence="4" id="KW-0479">Metal-binding</keyword>
<evidence type="ECO:0000259" key="9">
    <source>
        <dbReference type="PROSITE" id="PS51462"/>
    </source>
</evidence>
<dbReference type="CDD" id="cd03429">
    <property type="entry name" value="NUDIX_NADH_pyrophosphatase_Nudt13"/>
    <property type="match status" value="1"/>
</dbReference>
<keyword evidence="11" id="KW-1185">Reference proteome</keyword>
<comment type="caution">
    <text evidence="10">The sequence shown here is derived from an EMBL/GenBank/DDBJ whole genome shotgun (WGS) entry which is preliminary data.</text>
</comment>
<dbReference type="PROSITE" id="PS51462">
    <property type="entry name" value="NUDIX"/>
    <property type="match status" value="1"/>
</dbReference>
<dbReference type="InterPro" id="IPR007702">
    <property type="entry name" value="Janus"/>
</dbReference>
<keyword evidence="6" id="KW-0460">Magnesium</keyword>
<comment type="similarity">
    <text evidence="2">Belongs to the janus family.</text>
</comment>
<protein>
    <recommendedName>
        <fullName evidence="3">NAD(+) diphosphatase</fullName>
        <ecNumber evidence="3">3.6.1.22</ecNumber>
    </recommendedName>
</protein>
<dbReference type="InterPro" id="IPR000086">
    <property type="entry name" value="NUDIX_hydrolase_dom"/>
</dbReference>
<dbReference type="EMBL" id="JALJOT010000012">
    <property type="protein sequence ID" value="KAK9904943.1"/>
    <property type="molecule type" value="Genomic_DNA"/>
</dbReference>
<dbReference type="InterPro" id="IPR038596">
    <property type="entry name" value="Janus_sf"/>
</dbReference>
<comment type="cofactor">
    <cofactor evidence="1">
        <name>Mg(2+)</name>
        <dbReference type="ChEBI" id="CHEBI:18420"/>
    </cofactor>
</comment>
<dbReference type="Gene3D" id="3.50.20.20">
    <property type="entry name" value="Janus/Ocnus"/>
    <property type="match status" value="1"/>
</dbReference>
<dbReference type="Gene3D" id="3.90.79.20">
    <property type="match status" value="1"/>
</dbReference>
<feature type="region of interest" description="Disordered" evidence="8">
    <location>
        <begin position="1"/>
        <end position="39"/>
    </location>
</feature>
<dbReference type="Pfam" id="PF05005">
    <property type="entry name" value="Ocnus"/>
    <property type="match status" value="1"/>
</dbReference>
<gene>
    <name evidence="10" type="ORF">WJX75_006102</name>
</gene>
<evidence type="ECO:0000256" key="5">
    <source>
        <dbReference type="ARBA" id="ARBA00022801"/>
    </source>
</evidence>
<evidence type="ECO:0000256" key="4">
    <source>
        <dbReference type="ARBA" id="ARBA00022723"/>
    </source>
</evidence>
<keyword evidence="7" id="KW-0520">NAD</keyword>
<dbReference type="SUPFAM" id="SSF143724">
    <property type="entry name" value="PHP14-like"/>
    <property type="match status" value="1"/>
</dbReference>
<sequence length="500" mass="54646">MATSSAQGDWYKRQAVAKPQENSSPQNWAAPGGPKLAAARPGVRTAFAARSGRNNDRDAASPHYADLKLDRAAHIRNDDVKLKELLSRSDAKVVPVCEGKPECEGQLVSLLEDGGAAKWVNLRKGGPKLAGDQAALLALAQGLVSWNNNNAFCGRTGAPTAPMQGGHARVAASPRARIVYPRIDPAVIALVYCGDYALLGRQSRWAPGRYSCLAGFAEVGETLELAVEREVKEESGIVVDPHSIQYVSSQPWPFPQSLMIGFMAASAAPDRSCACSLAQKRLQGVQHRCTEAEVRLTLVEELCLQQPVVDVTELEDVRWFYRSWLRRHLHHVADGSGWDTSEAEHQSSAAAGASFSIPGSYALAHRLIHTFMSLEQPAEGDARLWRQDVREVDIDERGTYKYVLLRLTSKSSSQSRLLVRGNGRAGYHKNVLDLAQEIDADDDSQVVPVGGGRIAFDEQKKTIDIYGYSSAYDQAPHDVTAVLIRRNYPFHAVSVSYSGY</sequence>
<dbReference type="PANTHER" id="PTHR42904">
    <property type="entry name" value="NUDIX HYDROLASE, NUDC SUBFAMILY"/>
    <property type="match status" value="1"/>
</dbReference>
<name>A0ABR2YGQ9_9CHLO</name>
<dbReference type="Proteomes" id="UP001491310">
    <property type="component" value="Unassembled WGS sequence"/>
</dbReference>
<organism evidence="10 11">
    <name type="scientific">Coccomyxa subellipsoidea</name>
    <dbReference type="NCBI Taxonomy" id="248742"/>
    <lineage>
        <taxon>Eukaryota</taxon>
        <taxon>Viridiplantae</taxon>
        <taxon>Chlorophyta</taxon>
        <taxon>core chlorophytes</taxon>
        <taxon>Trebouxiophyceae</taxon>
        <taxon>Trebouxiophyceae incertae sedis</taxon>
        <taxon>Coccomyxaceae</taxon>
        <taxon>Coccomyxa</taxon>
    </lineage>
</organism>
<dbReference type="PROSITE" id="PS00893">
    <property type="entry name" value="NUDIX_BOX"/>
    <property type="match status" value="1"/>
</dbReference>
<evidence type="ECO:0000256" key="8">
    <source>
        <dbReference type="SAM" id="MobiDB-lite"/>
    </source>
</evidence>
<evidence type="ECO:0000313" key="11">
    <source>
        <dbReference type="Proteomes" id="UP001491310"/>
    </source>
</evidence>
<reference evidence="10 11" key="1">
    <citation type="journal article" date="2024" name="Nat. Commun.">
        <title>Phylogenomics reveals the evolutionary origins of lichenization in chlorophyte algae.</title>
        <authorList>
            <person name="Puginier C."/>
            <person name="Libourel C."/>
            <person name="Otte J."/>
            <person name="Skaloud P."/>
            <person name="Haon M."/>
            <person name="Grisel S."/>
            <person name="Petersen M."/>
            <person name="Berrin J.G."/>
            <person name="Delaux P.M."/>
            <person name="Dal Grande F."/>
            <person name="Keller J."/>
        </authorList>
    </citation>
    <scope>NUCLEOTIDE SEQUENCE [LARGE SCALE GENOMIC DNA]</scope>
    <source>
        <strain evidence="10 11">SAG 216-7</strain>
    </source>
</reference>
<dbReference type="InterPro" id="IPR050241">
    <property type="entry name" value="NAD-cap_RNA_hydrolase_NudC"/>
</dbReference>
<proteinExistence type="inferred from homology"/>
<dbReference type="InterPro" id="IPR020084">
    <property type="entry name" value="NUDIX_hydrolase_CS"/>
</dbReference>
<evidence type="ECO:0000256" key="2">
    <source>
        <dbReference type="ARBA" id="ARBA00010971"/>
    </source>
</evidence>
<feature type="domain" description="Nudix hydrolase" evidence="9">
    <location>
        <begin position="181"/>
        <end position="345"/>
    </location>
</feature>
<evidence type="ECO:0000256" key="3">
    <source>
        <dbReference type="ARBA" id="ARBA00012381"/>
    </source>
</evidence>
<evidence type="ECO:0000313" key="10">
    <source>
        <dbReference type="EMBL" id="KAK9904943.1"/>
    </source>
</evidence>
<dbReference type="InterPro" id="IPR015797">
    <property type="entry name" value="NUDIX_hydrolase-like_dom_sf"/>
</dbReference>
<evidence type="ECO:0000256" key="1">
    <source>
        <dbReference type="ARBA" id="ARBA00001946"/>
    </source>
</evidence>
<dbReference type="Pfam" id="PF00293">
    <property type="entry name" value="NUDIX"/>
    <property type="match status" value="1"/>
</dbReference>
<dbReference type="NCBIfam" id="NF001299">
    <property type="entry name" value="PRK00241.1"/>
    <property type="match status" value="1"/>
</dbReference>
<evidence type="ECO:0000256" key="7">
    <source>
        <dbReference type="ARBA" id="ARBA00023027"/>
    </source>
</evidence>
<evidence type="ECO:0000256" key="6">
    <source>
        <dbReference type="ARBA" id="ARBA00022842"/>
    </source>
</evidence>
<dbReference type="InterPro" id="IPR049734">
    <property type="entry name" value="NudC-like_C"/>
</dbReference>
<dbReference type="Gene3D" id="3.90.79.10">
    <property type="entry name" value="Nucleoside Triphosphate Pyrophosphohydrolase"/>
    <property type="match status" value="1"/>
</dbReference>
<accession>A0ABR2YGQ9</accession>